<dbReference type="InterPro" id="IPR036291">
    <property type="entry name" value="NAD(P)-bd_dom_sf"/>
</dbReference>
<organism evidence="2 3">
    <name type="scientific">Telmatospirillum siberiense</name>
    <dbReference type="NCBI Taxonomy" id="382514"/>
    <lineage>
        <taxon>Bacteria</taxon>
        <taxon>Pseudomonadati</taxon>
        <taxon>Pseudomonadota</taxon>
        <taxon>Alphaproteobacteria</taxon>
        <taxon>Rhodospirillales</taxon>
        <taxon>Rhodospirillaceae</taxon>
        <taxon>Telmatospirillum</taxon>
    </lineage>
</organism>
<name>A0A2N3PQX0_9PROT</name>
<keyword evidence="1" id="KW-0520">NAD</keyword>
<dbReference type="EMBL" id="PIUM01000027">
    <property type="protein sequence ID" value="PKU22797.1"/>
    <property type="molecule type" value="Genomic_DNA"/>
</dbReference>
<evidence type="ECO:0000313" key="2">
    <source>
        <dbReference type="EMBL" id="PKU22797.1"/>
    </source>
</evidence>
<sequence length="286" mass="30964">MQPRLFCFGLGYSAEVLARHCRAAGWQIAGTARETDRLAYLANQGFETFRFDRQHGLPGGALAGATHILSSVPPDADGDPVLDLARPAILAAGAGLSWIGYLSTTGVYGDHGGGWVDETSPLRPTASRSWHRVNAEAAWLDLWRGSGLPTHLFRLAGIYGPGRSALDEVRSGRARRIVKPGQVFSRIHVEDIAGVLQVSMAKPAPGSVYNVCDDEAAPPQDVIAFACDLLGVPPPPETPFDQAVLSPMAQSFWADNRRVRNDRIKRDLGVALRYPTYREGLRALAE</sequence>
<dbReference type="AlphaFoldDB" id="A0A2N3PQX0"/>
<proteinExistence type="predicted"/>
<accession>A0A2N3PQX0</accession>
<dbReference type="CDD" id="cd05266">
    <property type="entry name" value="SDR_a4"/>
    <property type="match status" value="1"/>
</dbReference>
<dbReference type="SUPFAM" id="SSF51735">
    <property type="entry name" value="NAD(P)-binding Rossmann-fold domains"/>
    <property type="match status" value="1"/>
</dbReference>
<reference evidence="3" key="1">
    <citation type="submission" date="2017-12" db="EMBL/GenBank/DDBJ databases">
        <title>Draft genome sequence of Telmatospirillum siberiense 26-4b1T, an acidotolerant peatland alphaproteobacterium potentially involved in sulfur cycling.</title>
        <authorList>
            <person name="Hausmann B."/>
            <person name="Pjevac P."/>
            <person name="Schreck K."/>
            <person name="Herbold C.W."/>
            <person name="Daims H."/>
            <person name="Wagner M."/>
            <person name="Pester M."/>
            <person name="Loy A."/>
        </authorList>
    </citation>
    <scope>NUCLEOTIDE SEQUENCE [LARGE SCALE GENOMIC DNA]</scope>
    <source>
        <strain evidence="3">26-4b1</strain>
    </source>
</reference>
<dbReference type="Proteomes" id="UP000233293">
    <property type="component" value="Unassembled WGS sequence"/>
</dbReference>
<protein>
    <submittedName>
        <fullName evidence="2">NAD(P)-dependent oxidoreductase</fullName>
    </submittedName>
</protein>
<evidence type="ECO:0000313" key="3">
    <source>
        <dbReference type="Proteomes" id="UP000233293"/>
    </source>
</evidence>
<dbReference type="RefSeq" id="WP_101252447.1">
    <property type="nucleotide sequence ID" value="NZ_PIUM01000027.1"/>
</dbReference>
<keyword evidence="3" id="KW-1185">Reference proteome</keyword>
<dbReference type="Gene3D" id="3.40.50.720">
    <property type="entry name" value="NAD(P)-binding Rossmann-like Domain"/>
    <property type="match status" value="1"/>
</dbReference>
<dbReference type="PANTHER" id="PTHR43574">
    <property type="entry name" value="EPIMERASE-RELATED"/>
    <property type="match status" value="1"/>
</dbReference>
<comment type="caution">
    <text evidence="2">The sequence shown here is derived from an EMBL/GenBank/DDBJ whole genome shotgun (WGS) entry which is preliminary data.</text>
</comment>
<dbReference type="OrthoDB" id="9808276at2"/>
<gene>
    <name evidence="2" type="ORF">CWS72_19960</name>
</gene>
<evidence type="ECO:0000256" key="1">
    <source>
        <dbReference type="ARBA" id="ARBA00023027"/>
    </source>
</evidence>